<dbReference type="OrthoDB" id="3247447at2759"/>
<evidence type="ECO:0000313" key="3">
    <source>
        <dbReference type="Proteomes" id="UP000054248"/>
    </source>
</evidence>
<protein>
    <submittedName>
        <fullName evidence="2">Uncharacterized protein</fullName>
    </submittedName>
</protein>
<sequence>MADFASTCLDGPALRFYEELSPDAQGDWRLLRQALLMKYPLPERFNQDVGTEYFRPFSVSFSTAGAAPPSSQPQKGRIKVIGENSADFGYIGNGNASTTSSLGAGASADEALILSYIPCGELHELPIDGKSQLLGLHWHSPSPSCAIGSSTFAALTGFNYEGSHRSSTMKWNGPGATAIWKIAPDGTVWPHLDDTSTPLRCFLSSGSSHKRSALDAAADAGAFMTIYGKGGSWVLVAQKIRDDAWMADYASTCLTGRALRYYESLSPEVQGDWRLLRQALLKEYPLAESDNSSAQAWGSSTFQAPTPAAADPAPSQNKRGRIKVKGTDGSDFGYLGFGTTATTSGLGAGFTQAKALSISYTLVSQPFEIDIESSNGMSRIGAGHTSVWSVLGDNTLIAYWETGSVNSRLSYVIYTTGSHESLAIDVVADPVAFVTMVVVGDRRISSLSP</sequence>
<feature type="region of interest" description="Disordered" evidence="1">
    <location>
        <begin position="295"/>
        <end position="321"/>
    </location>
</feature>
<dbReference type="HOGENOM" id="CLU_610019_0_0_1"/>
<evidence type="ECO:0000256" key="1">
    <source>
        <dbReference type="SAM" id="MobiDB-lite"/>
    </source>
</evidence>
<feature type="compositionally biased region" description="Low complexity" evidence="1">
    <location>
        <begin position="304"/>
        <end position="314"/>
    </location>
</feature>
<reference evidence="3" key="2">
    <citation type="submission" date="2015-01" db="EMBL/GenBank/DDBJ databases">
        <title>Evolutionary Origins and Diversification of the Mycorrhizal Mutualists.</title>
        <authorList>
            <consortium name="DOE Joint Genome Institute"/>
            <consortium name="Mycorrhizal Genomics Consortium"/>
            <person name="Kohler A."/>
            <person name="Kuo A."/>
            <person name="Nagy L.G."/>
            <person name="Floudas D."/>
            <person name="Copeland A."/>
            <person name="Barry K.W."/>
            <person name="Cichocki N."/>
            <person name="Veneault-Fourrey C."/>
            <person name="LaButti K."/>
            <person name="Lindquist E.A."/>
            <person name="Lipzen A."/>
            <person name="Lundell T."/>
            <person name="Morin E."/>
            <person name="Murat C."/>
            <person name="Riley R."/>
            <person name="Ohm R."/>
            <person name="Sun H."/>
            <person name="Tunlid A."/>
            <person name="Henrissat B."/>
            <person name="Grigoriev I.V."/>
            <person name="Hibbett D.S."/>
            <person name="Martin F."/>
        </authorList>
    </citation>
    <scope>NUCLEOTIDE SEQUENCE [LARGE SCALE GENOMIC DNA]</scope>
    <source>
        <strain evidence="3">MUT 4182</strain>
    </source>
</reference>
<gene>
    <name evidence="2" type="ORF">M407DRAFT_22320</name>
</gene>
<keyword evidence="3" id="KW-1185">Reference proteome</keyword>
<proteinExistence type="predicted"/>
<evidence type="ECO:0000313" key="2">
    <source>
        <dbReference type="EMBL" id="KIO28588.1"/>
    </source>
</evidence>
<name>A0A0C3L442_9AGAM</name>
<accession>A0A0C3L442</accession>
<dbReference type="EMBL" id="KN822993">
    <property type="protein sequence ID" value="KIO28588.1"/>
    <property type="molecule type" value="Genomic_DNA"/>
</dbReference>
<reference evidence="2 3" key="1">
    <citation type="submission" date="2014-04" db="EMBL/GenBank/DDBJ databases">
        <authorList>
            <consortium name="DOE Joint Genome Institute"/>
            <person name="Kuo A."/>
            <person name="Girlanda M."/>
            <person name="Perotto S."/>
            <person name="Kohler A."/>
            <person name="Nagy L.G."/>
            <person name="Floudas D."/>
            <person name="Copeland A."/>
            <person name="Barry K.W."/>
            <person name="Cichocki N."/>
            <person name="Veneault-Fourrey C."/>
            <person name="LaButti K."/>
            <person name="Lindquist E.A."/>
            <person name="Lipzen A."/>
            <person name="Lundell T."/>
            <person name="Morin E."/>
            <person name="Murat C."/>
            <person name="Sun H."/>
            <person name="Tunlid A."/>
            <person name="Henrissat B."/>
            <person name="Grigoriev I.V."/>
            <person name="Hibbett D.S."/>
            <person name="Martin F."/>
            <person name="Nordberg H.P."/>
            <person name="Cantor M.N."/>
            <person name="Hua S.X."/>
        </authorList>
    </citation>
    <scope>NUCLEOTIDE SEQUENCE [LARGE SCALE GENOMIC DNA]</scope>
    <source>
        <strain evidence="2 3">MUT 4182</strain>
    </source>
</reference>
<dbReference type="Proteomes" id="UP000054248">
    <property type="component" value="Unassembled WGS sequence"/>
</dbReference>
<organism evidence="2 3">
    <name type="scientific">Tulasnella calospora MUT 4182</name>
    <dbReference type="NCBI Taxonomy" id="1051891"/>
    <lineage>
        <taxon>Eukaryota</taxon>
        <taxon>Fungi</taxon>
        <taxon>Dikarya</taxon>
        <taxon>Basidiomycota</taxon>
        <taxon>Agaricomycotina</taxon>
        <taxon>Agaricomycetes</taxon>
        <taxon>Cantharellales</taxon>
        <taxon>Tulasnellaceae</taxon>
        <taxon>Tulasnella</taxon>
    </lineage>
</organism>
<dbReference type="AlphaFoldDB" id="A0A0C3L442"/>